<evidence type="ECO:0000256" key="7">
    <source>
        <dbReference type="ARBA" id="ARBA00023170"/>
    </source>
</evidence>
<evidence type="ECO:0000256" key="2">
    <source>
        <dbReference type="ARBA" id="ARBA00022692"/>
    </source>
</evidence>
<keyword evidence="13" id="KW-1185">Reference proteome</keyword>
<dbReference type="InterPro" id="IPR001368">
    <property type="entry name" value="TNFR/NGFR_Cys_rich_reg"/>
</dbReference>
<dbReference type="AlphaFoldDB" id="A0A8C2WDK9"/>
<keyword evidence="10" id="KW-0732">Signal</keyword>
<comment type="caution">
    <text evidence="9">Lacks conserved residue(s) required for the propagation of feature annotation.</text>
</comment>
<keyword evidence="2" id="KW-0812">Transmembrane</keyword>
<dbReference type="GO" id="GO:0046330">
    <property type="term" value="P:positive regulation of JNK cascade"/>
    <property type="evidence" value="ECO:0007669"/>
    <property type="project" value="InterPro"/>
</dbReference>
<dbReference type="Ensembl" id="ENSCLMT00005002684.1">
    <property type="protein sequence ID" value="ENSCLMP00005002572.1"/>
    <property type="gene ID" value="ENSCLMG00005001282.1"/>
</dbReference>
<reference evidence="12" key="1">
    <citation type="submission" date="2025-08" db="UniProtKB">
        <authorList>
            <consortium name="Ensembl"/>
        </authorList>
    </citation>
    <scope>IDENTIFICATION</scope>
</reference>
<reference evidence="12" key="2">
    <citation type="submission" date="2025-09" db="UniProtKB">
        <authorList>
            <consortium name="Ensembl"/>
        </authorList>
    </citation>
    <scope>IDENTIFICATION</scope>
</reference>
<evidence type="ECO:0000256" key="5">
    <source>
        <dbReference type="ARBA" id="ARBA00023136"/>
    </source>
</evidence>
<evidence type="ECO:0000256" key="1">
    <source>
        <dbReference type="ARBA" id="ARBA00004167"/>
    </source>
</evidence>
<dbReference type="GeneTree" id="ENSGT00940000177286"/>
<evidence type="ECO:0000256" key="8">
    <source>
        <dbReference type="ARBA" id="ARBA00023180"/>
    </source>
</evidence>
<dbReference type="GO" id="GO:0005886">
    <property type="term" value="C:plasma membrane"/>
    <property type="evidence" value="ECO:0007669"/>
    <property type="project" value="TreeGrafter"/>
</dbReference>
<feature type="chain" id="PRO_5034750898" description="TNFR-Cys domain-containing protein" evidence="10">
    <location>
        <begin position="20"/>
        <end position="80"/>
    </location>
</feature>
<comment type="subcellular location">
    <subcellularLocation>
        <location evidence="1">Membrane</location>
        <topology evidence="1">Single-pass membrane protein</topology>
    </subcellularLocation>
</comment>
<keyword evidence="6" id="KW-1015">Disulfide bond</keyword>
<proteinExistence type="predicted"/>
<evidence type="ECO:0000256" key="3">
    <source>
        <dbReference type="ARBA" id="ARBA00022737"/>
    </source>
</evidence>
<accession>A0A8C2WDK9</accession>
<dbReference type="PROSITE" id="PS50050">
    <property type="entry name" value="TNFR_NGFR_2"/>
    <property type="match status" value="1"/>
</dbReference>
<dbReference type="Proteomes" id="UP000694565">
    <property type="component" value="Unplaced"/>
</dbReference>
<evidence type="ECO:0000256" key="6">
    <source>
        <dbReference type="ARBA" id="ARBA00023157"/>
    </source>
</evidence>
<keyword evidence="3" id="KW-0677">Repeat</keyword>
<evidence type="ECO:0000259" key="11">
    <source>
        <dbReference type="PROSITE" id="PS50050"/>
    </source>
</evidence>
<evidence type="ECO:0000256" key="9">
    <source>
        <dbReference type="PROSITE-ProRule" id="PRU00206"/>
    </source>
</evidence>
<dbReference type="PANTHER" id="PTHR12120:SF10">
    <property type="entry name" value="TNFR-CYS DOMAIN-CONTAINING PROTEIN"/>
    <property type="match status" value="1"/>
</dbReference>
<dbReference type="PANTHER" id="PTHR12120">
    <property type="entry name" value="TNFR-CYS DOMAIN-CONTAINING PROTEIN"/>
    <property type="match status" value="1"/>
</dbReference>
<feature type="signal peptide" evidence="10">
    <location>
        <begin position="1"/>
        <end position="19"/>
    </location>
</feature>
<evidence type="ECO:0000256" key="10">
    <source>
        <dbReference type="SAM" id="SignalP"/>
    </source>
</evidence>
<keyword evidence="5" id="KW-0472">Membrane</keyword>
<feature type="domain" description="TNFR-Cys" evidence="11">
    <location>
        <begin position="34"/>
        <end position="74"/>
    </location>
</feature>
<evidence type="ECO:0000313" key="12">
    <source>
        <dbReference type="Ensembl" id="ENSCLMP00005002572.1"/>
    </source>
</evidence>
<evidence type="ECO:0000313" key="13">
    <source>
        <dbReference type="Proteomes" id="UP000694565"/>
    </source>
</evidence>
<dbReference type="GO" id="GO:0038023">
    <property type="term" value="F:signaling receptor activity"/>
    <property type="evidence" value="ECO:0007669"/>
    <property type="project" value="InterPro"/>
</dbReference>
<dbReference type="PROSITE" id="PS00652">
    <property type="entry name" value="TNFR_NGFR_1"/>
    <property type="match status" value="1"/>
</dbReference>
<protein>
    <recommendedName>
        <fullName evidence="11">TNFR-Cys domain-containing protein</fullName>
    </recommendedName>
</protein>
<evidence type="ECO:0000256" key="4">
    <source>
        <dbReference type="ARBA" id="ARBA00022989"/>
    </source>
</evidence>
<keyword evidence="8" id="KW-0325">Glycoprotein</keyword>
<sequence>LFTSVNEVLLLCSCPLTHSQDCGFGDGGEGVCIVCGEGRFSADTGVGPCMRCTQCNLLNRLKRTACSPTGDAQCGQCLPG</sequence>
<dbReference type="GO" id="GO:0043123">
    <property type="term" value="P:positive regulation of canonical NF-kappaB signal transduction"/>
    <property type="evidence" value="ECO:0007669"/>
    <property type="project" value="InterPro"/>
</dbReference>
<organism evidence="12 13">
    <name type="scientific">Cyclopterus lumpus</name>
    <name type="common">Lumpsucker</name>
    <dbReference type="NCBI Taxonomy" id="8103"/>
    <lineage>
        <taxon>Eukaryota</taxon>
        <taxon>Metazoa</taxon>
        <taxon>Chordata</taxon>
        <taxon>Craniata</taxon>
        <taxon>Vertebrata</taxon>
        <taxon>Euteleostomi</taxon>
        <taxon>Actinopterygii</taxon>
        <taxon>Neopterygii</taxon>
        <taxon>Teleostei</taxon>
        <taxon>Neoteleostei</taxon>
        <taxon>Acanthomorphata</taxon>
        <taxon>Eupercaria</taxon>
        <taxon>Perciformes</taxon>
        <taxon>Cottioidei</taxon>
        <taxon>Cottales</taxon>
        <taxon>Cyclopteridae</taxon>
        <taxon>Cyclopterus</taxon>
    </lineage>
</organism>
<dbReference type="Gene3D" id="2.10.50.10">
    <property type="entry name" value="Tumor Necrosis Factor Receptor, subunit A, domain 2"/>
    <property type="match status" value="1"/>
</dbReference>
<feature type="repeat" description="TNFR-Cys" evidence="9">
    <location>
        <begin position="34"/>
        <end position="74"/>
    </location>
</feature>
<keyword evidence="7" id="KW-0675">Receptor</keyword>
<dbReference type="InterPro" id="IPR047526">
    <property type="entry name" value="TNR19/27/EDAR"/>
</dbReference>
<name>A0A8C2WDK9_CYCLU</name>
<keyword evidence="4" id="KW-1133">Transmembrane helix</keyword>